<sequence length="63" mass="7474">MFSWLHHMFVFEARITRYESHEHCSASSRRKKDTIIPSTQSRIALLSRYHNIARTMKHKDATG</sequence>
<reference evidence="2" key="1">
    <citation type="journal article" date="2021" name="BMC Genomics">
        <title>Chromosome-level genome assembly and manually-curated proteome of model necrotroph Parastagonospora nodorum Sn15 reveals a genome-wide trove of candidate effector homologs, and redundancy of virulence-related functions within an accessory chromosome.</title>
        <authorList>
            <person name="Bertazzoni S."/>
            <person name="Jones D.A.B."/>
            <person name="Phan H.T."/>
            <person name="Tan K.-C."/>
            <person name="Hane J.K."/>
        </authorList>
    </citation>
    <scope>NUCLEOTIDE SEQUENCE [LARGE SCALE GENOMIC DNA]</scope>
    <source>
        <strain evidence="2">SN15 / ATCC MYA-4574 / FGSC 10173)</strain>
    </source>
</reference>
<proteinExistence type="predicted"/>
<keyword evidence="2" id="KW-1185">Reference proteome</keyword>
<dbReference type="AlphaFoldDB" id="A0A7U2I106"/>
<name>A0A7U2I106_PHANO</name>
<gene>
    <name evidence="1" type="ORF">JI435_407300</name>
</gene>
<evidence type="ECO:0000313" key="1">
    <source>
        <dbReference type="EMBL" id="QRC95397.1"/>
    </source>
</evidence>
<dbReference type="EMBL" id="CP069027">
    <property type="protein sequence ID" value="QRC95397.1"/>
    <property type="molecule type" value="Genomic_DNA"/>
</dbReference>
<protein>
    <submittedName>
        <fullName evidence="1">Uncharacterized protein</fullName>
    </submittedName>
</protein>
<accession>A0A7U2I106</accession>
<evidence type="ECO:0000313" key="2">
    <source>
        <dbReference type="Proteomes" id="UP000663193"/>
    </source>
</evidence>
<dbReference type="Proteomes" id="UP000663193">
    <property type="component" value="Chromosome 5"/>
</dbReference>
<dbReference type="VEuPathDB" id="FungiDB:JI435_407300"/>
<organism evidence="1 2">
    <name type="scientific">Phaeosphaeria nodorum (strain SN15 / ATCC MYA-4574 / FGSC 10173)</name>
    <name type="common">Glume blotch fungus</name>
    <name type="synonym">Parastagonospora nodorum</name>
    <dbReference type="NCBI Taxonomy" id="321614"/>
    <lineage>
        <taxon>Eukaryota</taxon>
        <taxon>Fungi</taxon>
        <taxon>Dikarya</taxon>
        <taxon>Ascomycota</taxon>
        <taxon>Pezizomycotina</taxon>
        <taxon>Dothideomycetes</taxon>
        <taxon>Pleosporomycetidae</taxon>
        <taxon>Pleosporales</taxon>
        <taxon>Pleosporineae</taxon>
        <taxon>Phaeosphaeriaceae</taxon>
        <taxon>Parastagonospora</taxon>
    </lineage>
</organism>